<feature type="transmembrane region" description="Helical" evidence="2">
    <location>
        <begin position="6"/>
        <end position="24"/>
    </location>
</feature>
<evidence type="ECO:0000313" key="5">
    <source>
        <dbReference type="Proteomes" id="UP000015423"/>
    </source>
</evidence>
<dbReference type="HOGENOM" id="CLU_042795_2_1_11"/>
<proteinExistence type="predicted"/>
<feature type="domain" description="DUF6545" evidence="3">
    <location>
        <begin position="247"/>
        <end position="378"/>
    </location>
</feature>
<accession>S5VRM1</accession>
<dbReference type="AlphaFoldDB" id="S5VRM1"/>
<dbReference type="Proteomes" id="UP000015423">
    <property type="component" value="Chromosome"/>
</dbReference>
<feature type="transmembrane region" description="Helical" evidence="2">
    <location>
        <begin position="147"/>
        <end position="168"/>
    </location>
</feature>
<reference evidence="4 5" key="2">
    <citation type="journal article" date="2013" name="J. Biotechnol.">
        <title>Complete genome sequence of the kirromycin producer Streptomyces collinus Tu 365 consisting of a linear chromosome and two linear plasmids.</title>
        <authorList>
            <person name="Ruckert C."/>
            <person name="Szczepanowski R."/>
            <person name="Albersmeier A."/>
            <person name="Goesmann A."/>
            <person name="Iftime D."/>
            <person name="Musiol E.M."/>
            <person name="Blin K."/>
            <person name="Wohlleben W."/>
            <person name="Puhler A."/>
            <person name="Kalinowski J."/>
            <person name="Weber T."/>
        </authorList>
    </citation>
    <scope>NUCLEOTIDE SEQUENCE [LARGE SCALE GENOMIC DNA]</scope>
    <source>
        <strain evidence="5">DSM 40733 / Tue 365</strain>
    </source>
</reference>
<keyword evidence="2" id="KW-0812">Transmembrane</keyword>
<dbReference type="InterPro" id="IPR046675">
    <property type="entry name" value="DUF6545"/>
</dbReference>
<feature type="compositionally biased region" description="Basic and acidic residues" evidence="1">
    <location>
        <begin position="350"/>
        <end position="360"/>
    </location>
</feature>
<dbReference type="PATRIC" id="fig|1214242.5.peg.6721"/>
<dbReference type="Pfam" id="PF20182">
    <property type="entry name" value="DUF6545"/>
    <property type="match status" value="1"/>
</dbReference>
<dbReference type="EMBL" id="CP006259">
    <property type="protein sequence ID" value="AGS73362.1"/>
    <property type="molecule type" value="Genomic_DNA"/>
</dbReference>
<feature type="transmembrane region" description="Helical" evidence="2">
    <location>
        <begin position="218"/>
        <end position="236"/>
    </location>
</feature>
<evidence type="ECO:0000256" key="1">
    <source>
        <dbReference type="SAM" id="MobiDB-lite"/>
    </source>
</evidence>
<feature type="transmembrane region" description="Helical" evidence="2">
    <location>
        <begin position="102"/>
        <end position="123"/>
    </location>
</feature>
<feature type="transmembrane region" description="Helical" evidence="2">
    <location>
        <begin position="180"/>
        <end position="206"/>
    </location>
</feature>
<gene>
    <name evidence="4" type="ORF">B446_32790</name>
</gene>
<evidence type="ECO:0000259" key="3">
    <source>
        <dbReference type="Pfam" id="PF20182"/>
    </source>
</evidence>
<evidence type="ECO:0000313" key="4">
    <source>
        <dbReference type="EMBL" id="AGS73362.1"/>
    </source>
</evidence>
<dbReference type="RefSeq" id="WP_020943771.1">
    <property type="nucleotide sequence ID" value="NC_021985.1"/>
</dbReference>
<sequence>MSLVVYVAAAVLATAALLLVPAGPRLLPRTPLTTSTCVAVALGACCFACSAPATLAAVNELTGVPNFGAPLTYSTISAYSASLLVLLINWRGGPPGEVRRMVSRIIAAYGLLIVAIIVLFALADAPVERLRDLDTYYARTPYMREMISLYLIGHAVCAVIMIVVCLRWSRTVGGLLRTGLRLIMWGLVLDVAGFELTKITAVAARWAGGDLDWLSTSVAPPVVSLGALVCSLGFVLPRLLPAARGHWDSAKDCRELRPLWEEVKAVTTAPKPSPAWWQLPKSRLQMLELAIHDALLQLVPAFDLGLGRRVLACATSRGHAPDEARVISEAAMVVGAAEEARSPAPVPHDAGVERDGRDRYPLPATSGTKELVRLAQALALLPHFHESRATVR</sequence>
<keyword evidence="2" id="KW-1133">Transmembrane helix</keyword>
<keyword evidence="2" id="KW-0472">Membrane</keyword>
<feature type="transmembrane region" description="Helical" evidence="2">
    <location>
        <begin position="70"/>
        <end position="90"/>
    </location>
</feature>
<feature type="region of interest" description="Disordered" evidence="1">
    <location>
        <begin position="338"/>
        <end position="363"/>
    </location>
</feature>
<dbReference type="eggNOG" id="ENOG5033IXZ">
    <property type="taxonomic scope" value="Bacteria"/>
</dbReference>
<dbReference type="KEGG" id="sci:B446_32790"/>
<keyword evidence="5" id="KW-1185">Reference proteome</keyword>
<dbReference type="STRING" id="1214242.B446_32790"/>
<feature type="transmembrane region" description="Helical" evidence="2">
    <location>
        <begin position="36"/>
        <end position="58"/>
    </location>
</feature>
<protein>
    <recommendedName>
        <fullName evidence="3">DUF6545 domain-containing protein</fullName>
    </recommendedName>
</protein>
<organism evidence="4 5">
    <name type="scientific">Streptomyces collinus (strain DSM 40733 / Tue 365)</name>
    <dbReference type="NCBI Taxonomy" id="1214242"/>
    <lineage>
        <taxon>Bacteria</taxon>
        <taxon>Bacillati</taxon>
        <taxon>Actinomycetota</taxon>
        <taxon>Actinomycetes</taxon>
        <taxon>Kitasatosporales</taxon>
        <taxon>Streptomycetaceae</taxon>
        <taxon>Streptomyces</taxon>
    </lineage>
</organism>
<reference evidence="5" key="1">
    <citation type="submission" date="2012-10" db="EMBL/GenBank/DDBJ databases">
        <title>The complete genome sequence of Streptomyces collinus Tu 365.</title>
        <authorList>
            <person name="Ruckert C."/>
            <person name="Szczepanowski R."/>
            <person name="Goesmann A."/>
            <person name="Pross E.K."/>
            <person name="Musiol E.M."/>
            <person name="Blin K."/>
            <person name="Wohlleben W."/>
            <person name="Puhler A."/>
            <person name="Weber T."/>
            <person name="Kalinowski J."/>
        </authorList>
    </citation>
    <scope>NUCLEOTIDE SEQUENCE [LARGE SCALE GENOMIC DNA]</scope>
    <source>
        <strain evidence="5">DSM 40733 / Tue 365</strain>
    </source>
</reference>
<name>S5VRM1_STRC3</name>
<evidence type="ECO:0000256" key="2">
    <source>
        <dbReference type="SAM" id="Phobius"/>
    </source>
</evidence>